<evidence type="ECO:0000313" key="2">
    <source>
        <dbReference type="EMBL" id="PNP38922.1"/>
    </source>
</evidence>
<reference evidence="2 3" key="1">
    <citation type="submission" date="2017-02" db="EMBL/GenBank/DDBJ databases">
        <title>Genomes of Trichoderma spp. with biocontrol activity.</title>
        <authorList>
            <person name="Gardiner D."/>
            <person name="Kazan K."/>
            <person name="Vos C."/>
            <person name="Harvey P."/>
        </authorList>
    </citation>
    <scope>NUCLEOTIDE SEQUENCE [LARGE SCALE GENOMIC DNA]</scope>
    <source>
        <strain evidence="2 3">A5MH</strain>
    </source>
</reference>
<feature type="region of interest" description="Disordered" evidence="1">
    <location>
        <begin position="30"/>
        <end position="58"/>
    </location>
</feature>
<organism evidence="2 3">
    <name type="scientific">Trichoderma gamsii</name>
    <dbReference type="NCBI Taxonomy" id="398673"/>
    <lineage>
        <taxon>Eukaryota</taxon>
        <taxon>Fungi</taxon>
        <taxon>Dikarya</taxon>
        <taxon>Ascomycota</taxon>
        <taxon>Pezizomycotina</taxon>
        <taxon>Sordariomycetes</taxon>
        <taxon>Hypocreomycetidae</taxon>
        <taxon>Hypocreales</taxon>
        <taxon>Hypocreaceae</taxon>
        <taxon>Trichoderma</taxon>
    </lineage>
</organism>
<dbReference type="OrthoDB" id="1022638at2759"/>
<dbReference type="AlphaFoldDB" id="A0A2K0T073"/>
<comment type="caution">
    <text evidence="2">The sequence shown here is derived from an EMBL/GenBank/DDBJ whole genome shotgun (WGS) entry which is preliminary data.</text>
</comment>
<protein>
    <submittedName>
        <fullName evidence="2">Uncharacterized protein</fullName>
    </submittedName>
</protein>
<accession>A0A2K0T073</accession>
<proteinExistence type="predicted"/>
<dbReference type="PANTHER" id="PTHR47843:SF5">
    <property type="entry name" value="BTB_POZ DOMAIN PROTEIN"/>
    <property type="match status" value="1"/>
</dbReference>
<dbReference type="Proteomes" id="UP000236546">
    <property type="component" value="Unassembled WGS sequence"/>
</dbReference>
<name>A0A2K0T073_9HYPO</name>
<gene>
    <name evidence="2" type="ORF">TGAMA5MH_09146</name>
</gene>
<evidence type="ECO:0000256" key="1">
    <source>
        <dbReference type="SAM" id="MobiDB-lite"/>
    </source>
</evidence>
<dbReference type="EMBL" id="MTYH01000098">
    <property type="protein sequence ID" value="PNP38922.1"/>
    <property type="molecule type" value="Genomic_DNA"/>
</dbReference>
<sequence length="268" mass="28888">MVEYLYTGDYDQTKAKSEALATVAATTPTSAASTAASTTPSTAPSSAPSTASNFTPSTTLAPLDTNGTLQHVQVNAIADYYEIQGLAQLANRKIQQAYLTSWDLNAFVASAKAALNDSGDKALQNMMALFAAQKLKDLLKSGKLPSLVGDFAASVLAYHAHLLEASQREQSQAAVQQQQQVQQQQAQAHVALQQQYNDLLVERQAAEARATRVIENVGKLVSLSNNQDYCRSISCEEDFGSYIEATGDPAEPTYILRCSYCHCKHTTN</sequence>
<dbReference type="PANTHER" id="PTHR47843">
    <property type="entry name" value="BTB DOMAIN-CONTAINING PROTEIN-RELATED"/>
    <property type="match status" value="1"/>
</dbReference>
<evidence type="ECO:0000313" key="3">
    <source>
        <dbReference type="Proteomes" id="UP000236546"/>
    </source>
</evidence>